<dbReference type="InterPro" id="IPR014710">
    <property type="entry name" value="RmlC-like_jellyroll"/>
</dbReference>
<dbReference type="PROSITE" id="PS01124">
    <property type="entry name" value="HTH_ARAC_FAMILY_2"/>
    <property type="match status" value="1"/>
</dbReference>
<dbReference type="STRING" id="297318.BK138_04450"/>
<keyword evidence="3" id="KW-0804">Transcription</keyword>
<dbReference type="PANTHER" id="PTHR46796">
    <property type="entry name" value="HTH-TYPE TRANSCRIPTIONAL ACTIVATOR RHAS-RELATED"/>
    <property type="match status" value="1"/>
</dbReference>
<name>A0A1R1F156_9BACL</name>
<dbReference type="InterPro" id="IPR037923">
    <property type="entry name" value="HTH-like"/>
</dbReference>
<dbReference type="InterPro" id="IPR050204">
    <property type="entry name" value="AraC_XylS_family_regulators"/>
</dbReference>
<dbReference type="InterPro" id="IPR018060">
    <property type="entry name" value="HTH_AraC"/>
</dbReference>
<dbReference type="SUPFAM" id="SSF46689">
    <property type="entry name" value="Homeodomain-like"/>
    <property type="match status" value="2"/>
</dbReference>
<dbReference type="RefSeq" id="WP_076166395.1">
    <property type="nucleotide sequence ID" value="NZ_MRTP01000001.1"/>
</dbReference>
<comment type="caution">
    <text evidence="5">The sequence shown here is derived from an EMBL/GenBank/DDBJ whole genome shotgun (WGS) entry which is preliminary data.</text>
</comment>
<dbReference type="GO" id="GO:0003700">
    <property type="term" value="F:DNA-binding transcription factor activity"/>
    <property type="evidence" value="ECO:0007669"/>
    <property type="project" value="InterPro"/>
</dbReference>
<protein>
    <submittedName>
        <fullName evidence="5">AraC family transcriptional regulator</fullName>
    </submittedName>
</protein>
<dbReference type="PANTHER" id="PTHR46796:SF2">
    <property type="entry name" value="TRANSCRIPTIONAL REGULATORY PROTEIN"/>
    <property type="match status" value="1"/>
</dbReference>
<organism evidence="5 6">
    <name type="scientific">Paenibacillus rhizosphaerae</name>
    <dbReference type="NCBI Taxonomy" id="297318"/>
    <lineage>
        <taxon>Bacteria</taxon>
        <taxon>Bacillati</taxon>
        <taxon>Bacillota</taxon>
        <taxon>Bacilli</taxon>
        <taxon>Bacillales</taxon>
        <taxon>Paenibacillaceae</taxon>
        <taxon>Paenibacillus</taxon>
    </lineage>
</organism>
<feature type="domain" description="HTH araC/xylS-type" evidence="4">
    <location>
        <begin position="170"/>
        <end position="267"/>
    </location>
</feature>
<dbReference type="Gene3D" id="2.60.120.10">
    <property type="entry name" value="Jelly Rolls"/>
    <property type="match status" value="1"/>
</dbReference>
<evidence type="ECO:0000256" key="1">
    <source>
        <dbReference type="ARBA" id="ARBA00023015"/>
    </source>
</evidence>
<proteinExistence type="predicted"/>
<dbReference type="SMART" id="SM00342">
    <property type="entry name" value="HTH_ARAC"/>
    <property type="match status" value="1"/>
</dbReference>
<dbReference type="GO" id="GO:0043565">
    <property type="term" value="F:sequence-specific DNA binding"/>
    <property type="evidence" value="ECO:0007669"/>
    <property type="project" value="InterPro"/>
</dbReference>
<keyword evidence="6" id="KW-1185">Reference proteome</keyword>
<dbReference type="Proteomes" id="UP000187172">
    <property type="component" value="Unassembled WGS sequence"/>
</dbReference>
<dbReference type="Pfam" id="PF02311">
    <property type="entry name" value="AraC_binding"/>
    <property type="match status" value="1"/>
</dbReference>
<dbReference type="SUPFAM" id="SSF51215">
    <property type="entry name" value="Regulatory protein AraC"/>
    <property type="match status" value="1"/>
</dbReference>
<reference evidence="5 6" key="1">
    <citation type="submission" date="2016-11" db="EMBL/GenBank/DDBJ databases">
        <title>Paenibacillus species isolates.</title>
        <authorList>
            <person name="Beno S.M."/>
        </authorList>
    </citation>
    <scope>NUCLEOTIDE SEQUENCE [LARGE SCALE GENOMIC DNA]</scope>
    <source>
        <strain evidence="5 6">FSL R5-0378</strain>
    </source>
</reference>
<dbReference type="AlphaFoldDB" id="A0A1R1F156"/>
<dbReference type="CDD" id="cd07001">
    <property type="entry name" value="cupin_YbfI-like_N"/>
    <property type="match status" value="1"/>
</dbReference>
<accession>A0A1R1F156</accession>
<dbReference type="EMBL" id="MRTP01000001">
    <property type="protein sequence ID" value="OMF57839.1"/>
    <property type="molecule type" value="Genomic_DNA"/>
</dbReference>
<keyword evidence="1" id="KW-0805">Transcription regulation</keyword>
<sequence>MPDEIRTVYYDASLQVEAYRFVGVKQKFPPHFHDYYVIGFIEGGQRYLECRQREYIINPGDIIIFNPRDVHACEQVDGRALDYRCINIQSQRMMEIAQEITGRSYLPAFAQTVLYQSELAPSLRDIHAMICEGESDFIKEEQFFLLMGQLIHEYTDVSACEAYEGGAGFQDVCDYMETNFAGAISLDDLSALAGLSKYHFLRSFTRERGISPYSYLETVRIGHAKKLLEQGTPPADTALLTGFSDQSHFSNFFKRFIGLTPRQYMRIFGNERQMEPVLPTKGAKGV</sequence>
<evidence type="ECO:0000256" key="2">
    <source>
        <dbReference type="ARBA" id="ARBA00023125"/>
    </source>
</evidence>
<gene>
    <name evidence="5" type="ORF">BK138_04450</name>
</gene>
<evidence type="ECO:0000256" key="3">
    <source>
        <dbReference type="ARBA" id="ARBA00023163"/>
    </source>
</evidence>
<evidence type="ECO:0000259" key="4">
    <source>
        <dbReference type="PROSITE" id="PS01124"/>
    </source>
</evidence>
<dbReference type="InterPro" id="IPR003313">
    <property type="entry name" value="AraC-bd"/>
</dbReference>
<keyword evidence="2" id="KW-0238">DNA-binding</keyword>
<evidence type="ECO:0000313" key="5">
    <source>
        <dbReference type="EMBL" id="OMF57839.1"/>
    </source>
</evidence>
<dbReference type="Pfam" id="PF12833">
    <property type="entry name" value="HTH_18"/>
    <property type="match status" value="1"/>
</dbReference>
<dbReference type="InterPro" id="IPR009057">
    <property type="entry name" value="Homeodomain-like_sf"/>
</dbReference>
<evidence type="ECO:0000313" key="6">
    <source>
        <dbReference type="Proteomes" id="UP000187172"/>
    </source>
</evidence>
<dbReference type="Gene3D" id="1.10.10.60">
    <property type="entry name" value="Homeodomain-like"/>
    <property type="match status" value="2"/>
</dbReference>